<feature type="region of interest" description="Disordered" evidence="1">
    <location>
        <begin position="348"/>
        <end position="415"/>
    </location>
</feature>
<dbReference type="Proteomes" id="UP000694941">
    <property type="component" value="Unplaced"/>
</dbReference>
<feature type="compositionally biased region" description="Basic and acidic residues" evidence="1">
    <location>
        <begin position="897"/>
        <end position="1015"/>
    </location>
</feature>
<dbReference type="RefSeq" id="XP_013786032.1">
    <property type="nucleotide sequence ID" value="XM_013930578.1"/>
</dbReference>
<feature type="compositionally biased region" description="Basic and acidic residues" evidence="1">
    <location>
        <begin position="814"/>
        <end position="889"/>
    </location>
</feature>
<sequence>MLSFIFLYSSSSLGVLFLVVIHISSGERNVRRRRQLSPPLPEKYSVYVKPLPANNKQTQLNKPFLSFAQEQNQPFQLPLKKQNQPQERSEFPLPQYDLPLSPQSQTNKWTQSSSVEVSYISTEPQLQYQLPIQPLQSHTPQASQIQPSQIRPNYQVPSQSSHELPPQFYSHHQPRFSSHTKPQLYNSPTQIHYQLSAQPSRLQSQNHQPKNYQLESLQSGNSEQENPQIVLMNGQAFVMNSKQTQTPDSSQENHQSHSSHAILSSSTTDAVFQDKLVTSIQPQLQSVIQKTPASEIDYSNGNSAKDKDNSEDIYVMYYYYYYEDAEKATNNTNSSLKFDDIPNLDNYDQAKNESSFENDEKINSPIEARNVPATGENNTFLGASSLRDRSLDQEPGSLTFNNTDQSKSVDASSRNFKESNASVRPISNVYRYGNDVPRFPLAPNLVDYSNKRQSSSLYTNISVEDKKEQVPVDLTVRNASSFTSPGEVNILDSVHTNDTVIKSNEILEVNTEPLTKNIESTETETATETESTITTDIITTTKAVPTRFNNRIRFGSGRLPGSFQLRKPPILALTTTTTKKEPEKETNGYEESTTTASRISRFRPRFGSGKTSIAFSRRRSSFGNKSRFGIFKNDNSDNKKDGDEKDVHKYGNEESTTTLSTAVAESSQSTTRRNFRNSQSTTSRPTNLISRILPSNIFSRSRSRPRLPFLRRGRNNLRRGKKVEEISDEDEKPEEEEEGGELKETTLKTDNKTVEEETLKREDDKGVRKETSIVEVDEAAGEEKSRGKEDKAEEEQNSKEVEDQAEEEEDPTEGEFKEKEDKAVEGEQYKEEEDKAVEGEQYKEEGDKAVGGEQYKEEGDKAVGGEQYKEEGDKAEGGEQYKEEGDKVVGGEQYNEEGDKAVEGEQYKEEGDKAVEGEQYKKEGDTAVEGEQYKEEGYKAVEGEQYKEEEDKAVEEEKQPNEEEDKAVEGEKYKEEDDKEVEGEKFKEGDRIVEEKQPNEEEDKTVEKVNEEGGEAVEKEKYEVVVEQEQQPLKVVPSISTTGATTTFTLFTTPSREVETTTVIKDLDEITEVETEKIQTTTETLTTTTERNRFSSLFRKRKRPSLFGNRPRLTIFNRSG</sequence>
<name>A0ABM1BPA5_LIMPO</name>
<dbReference type="GeneID" id="106470053"/>
<feature type="region of interest" description="Disordered" evidence="1">
    <location>
        <begin position="721"/>
        <end position="1015"/>
    </location>
</feature>
<feature type="compositionally biased region" description="Polar residues" evidence="1">
    <location>
        <begin position="175"/>
        <end position="184"/>
    </location>
</feature>
<evidence type="ECO:0000313" key="3">
    <source>
        <dbReference type="RefSeq" id="XP_013786032.1"/>
    </source>
</evidence>
<feature type="compositionally biased region" description="Polar residues" evidence="1">
    <location>
        <begin position="137"/>
        <end position="162"/>
    </location>
</feature>
<keyword evidence="2" id="KW-1185">Reference proteome</keyword>
<evidence type="ECO:0000256" key="1">
    <source>
        <dbReference type="SAM" id="MobiDB-lite"/>
    </source>
</evidence>
<feature type="compositionally biased region" description="Basic and acidic residues" evidence="1">
    <location>
        <begin position="781"/>
        <end position="802"/>
    </location>
</feature>
<feature type="compositionally biased region" description="Basic and acidic residues" evidence="1">
    <location>
        <begin position="634"/>
        <end position="652"/>
    </location>
</feature>
<feature type="compositionally biased region" description="Low complexity" evidence="1">
    <location>
        <begin position="249"/>
        <end position="264"/>
    </location>
</feature>
<feature type="compositionally biased region" description="Basic and acidic residues" evidence="1">
    <location>
        <begin position="578"/>
        <end position="587"/>
    </location>
</feature>
<feature type="compositionally biased region" description="Polar residues" evidence="1">
    <location>
        <begin position="396"/>
        <end position="415"/>
    </location>
</feature>
<feature type="compositionally biased region" description="Basic and acidic residues" evidence="1">
    <location>
        <begin position="740"/>
        <end position="772"/>
    </location>
</feature>
<feature type="region of interest" description="Disordered" evidence="1">
    <location>
        <begin position="137"/>
        <end position="184"/>
    </location>
</feature>
<accession>A0ABM1BPA5</accession>
<organism evidence="2 3">
    <name type="scientific">Limulus polyphemus</name>
    <name type="common">Atlantic horseshoe crab</name>
    <dbReference type="NCBI Taxonomy" id="6850"/>
    <lineage>
        <taxon>Eukaryota</taxon>
        <taxon>Metazoa</taxon>
        <taxon>Ecdysozoa</taxon>
        <taxon>Arthropoda</taxon>
        <taxon>Chelicerata</taxon>
        <taxon>Merostomata</taxon>
        <taxon>Xiphosura</taxon>
        <taxon>Limulidae</taxon>
        <taxon>Limulus</taxon>
    </lineage>
</organism>
<reference evidence="3" key="1">
    <citation type="submission" date="2025-08" db="UniProtKB">
        <authorList>
            <consortium name="RefSeq"/>
        </authorList>
    </citation>
    <scope>IDENTIFICATION</scope>
    <source>
        <tissue evidence="3">Muscle</tissue>
    </source>
</reference>
<feature type="region of interest" description="Disordered" evidence="1">
    <location>
        <begin position="242"/>
        <end position="264"/>
    </location>
</feature>
<proteinExistence type="predicted"/>
<feature type="region of interest" description="Disordered" evidence="1">
    <location>
        <begin position="577"/>
        <end position="596"/>
    </location>
</feature>
<protein>
    <submittedName>
        <fullName evidence="3">Uncharacterized protein LOC106470053</fullName>
    </submittedName>
</protein>
<feature type="region of interest" description="Disordered" evidence="1">
    <location>
        <begin position="625"/>
        <end position="687"/>
    </location>
</feature>
<feature type="compositionally biased region" description="Acidic residues" evidence="1">
    <location>
        <begin position="803"/>
        <end position="813"/>
    </location>
</feature>
<feature type="compositionally biased region" description="Polar residues" evidence="1">
    <location>
        <begin position="653"/>
        <end position="687"/>
    </location>
</feature>
<gene>
    <name evidence="3" type="primary">LOC106470053</name>
</gene>
<feature type="compositionally biased region" description="Acidic residues" evidence="1">
    <location>
        <begin position="726"/>
        <end position="739"/>
    </location>
</feature>
<evidence type="ECO:0000313" key="2">
    <source>
        <dbReference type="Proteomes" id="UP000694941"/>
    </source>
</evidence>